<dbReference type="OrthoDB" id="61280at2759"/>
<dbReference type="Proteomes" id="UP000316726">
    <property type="component" value="Chromosome 1"/>
</dbReference>
<protein>
    <submittedName>
        <fullName evidence="1">Uncharacterized protein</fullName>
    </submittedName>
</protein>
<keyword evidence="2" id="KW-1185">Reference proteome</keyword>
<name>A0A5B8MEW7_9CHLO</name>
<proteinExistence type="predicted"/>
<gene>
    <name evidence="1" type="ORF">A3770_01p04000</name>
</gene>
<sequence length="200" mass="22945">MTHPFADYNKYQNQGVLVGNWVEETALKTSTGTHRYQAWVEAEQKSVYPKHIKVSGMETFGRVFEHSDNLQSKDWITHNHSTHNHSQGNYRETAIHGKRSTMMMQKALEEAVQEPEQEPKKMSFETSQREAYTENDLTGLTVGARVMKTQDGKPVKRDHVFLAESKIVDRYRADLVRGREFNTGQPPEAAVTIYSTTNIK</sequence>
<dbReference type="EMBL" id="CP031034">
    <property type="protein sequence ID" value="QDZ17882.1"/>
    <property type="molecule type" value="Genomic_DNA"/>
</dbReference>
<organism evidence="1 2">
    <name type="scientific">Chloropicon primus</name>
    <dbReference type="NCBI Taxonomy" id="1764295"/>
    <lineage>
        <taxon>Eukaryota</taxon>
        <taxon>Viridiplantae</taxon>
        <taxon>Chlorophyta</taxon>
        <taxon>Chloropicophyceae</taxon>
        <taxon>Chloropicales</taxon>
        <taxon>Chloropicaceae</taxon>
        <taxon>Chloropicon</taxon>
    </lineage>
</organism>
<dbReference type="STRING" id="1764295.A0A5B8MEW7"/>
<evidence type="ECO:0000313" key="2">
    <source>
        <dbReference type="Proteomes" id="UP000316726"/>
    </source>
</evidence>
<evidence type="ECO:0000313" key="1">
    <source>
        <dbReference type="EMBL" id="QDZ17882.1"/>
    </source>
</evidence>
<reference evidence="1 2" key="1">
    <citation type="submission" date="2018-07" db="EMBL/GenBank/DDBJ databases">
        <title>The complete nuclear genome of the prasinophyte Chloropicon primus (CCMP1205).</title>
        <authorList>
            <person name="Pombert J.-F."/>
            <person name="Otis C."/>
            <person name="Turmel M."/>
            <person name="Lemieux C."/>
        </authorList>
    </citation>
    <scope>NUCLEOTIDE SEQUENCE [LARGE SCALE GENOMIC DNA]</scope>
    <source>
        <strain evidence="1 2">CCMP1205</strain>
    </source>
</reference>
<dbReference type="AlphaFoldDB" id="A0A5B8MEW7"/>
<accession>A0A5B8MEW7</accession>